<dbReference type="AlphaFoldDB" id="A0ABD1CWY6"/>
<reference evidence="2 3" key="1">
    <citation type="submission" date="2024-05" db="EMBL/GenBank/DDBJ databases">
        <title>Culex pipiens pipiens assembly and annotation.</title>
        <authorList>
            <person name="Alout H."/>
            <person name="Durand T."/>
        </authorList>
    </citation>
    <scope>NUCLEOTIDE SEQUENCE [LARGE SCALE GENOMIC DNA]</scope>
    <source>
        <strain evidence="2">HA-2024</strain>
        <tissue evidence="2">Whole body</tissue>
    </source>
</reference>
<evidence type="ECO:0000313" key="2">
    <source>
        <dbReference type="EMBL" id="KAL1380961.1"/>
    </source>
</evidence>
<keyword evidence="3" id="KW-1185">Reference proteome</keyword>
<proteinExistence type="predicted"/>
<feature type="region of interest" description="Disordered" evidence="1">
    <location>
        <begin position="63"/>
        <end position="85"/>
    </location>
</feature>
<name>A0ABD1CWY6_CULPP</name>
<feature type="compositionally biased region" description="Polar residues" evidence="1">
    <location>
        <begin position="116"/>
        <end position="129"/>
    </location>
</feature>
<organism evidence="2 3">
    <name type="scientific">Culex pipiens pipiens</name>
    <name type="common">Northern house mosquito</name>
    <dbReference type="NCBI Taxonomy" id="38569"/>
    <lineage>
        <taxon>Eukaryota</taxon>
        <taxon>Metazoa</taxon>
        <taxon>Ecdysozoa</taxon>
        <taxon>Arthropoda</taxon>
        <taxon>Hexapoda</taxon>
        <taxon>Insecta</taxon>
        <taxon>Pterygota</taxon>
        <taxon>Neoptera</taxon>
        <taxon>Endopterygota</taxon>
        <taxon>Diptera</taxon>
        <taxon>Nematocera</taxon>
        <taxon>Culicoidea</taxon>
        <taxon>Culicidae</taxon>
        <taxon>Culicinae</taxon>
        <taxon>Culicini</taxon>
        <taxon>Culex</taxon>
        <taxon>Culex</taxon>
    </lineage>
</organism>
<evidence type="ECO:0000256" key="1">
    <source>
        <dbReference type="SAM" id="MobiDB-lite"/>
    </source>
</evidence>
<accession>A0ABD1CWY6</accession>
<gene>
    <name evidence="2" type="ORF">pipiens_003503</name>
</gene>
<evidence type="ECO:0000313" key="3">
    <source>
        <dbReference type="Proteomes" id="UP001562425"/>
    </source>
</evidence>
<comment type="caution">
    <text evidence="2">The sequence shown here is derived from an EMBL/GenBank/DDBJ whole genome shotgun (WGS) entry which is preliminary data.</text>
</comment>
<protein>
    <submittedName>
        <fullName evidence="2">Uncharacterized protein</fullName>
    </submittedName>
</protein>
<dbReference type="EMBL" id="JBEHCU010008871">
    <property type="protein sequence ID" value="KAL1380961.1"/>
    <property type="molecule type" value="Genomic_DNA"/>
</dbReference>
<sequence>MSDRQLALMAEEKKPLAARIFMRPGVIEEEPDSLDSVIGNLPLTIVPSLARISTHGSGFSRQESVSYLQKHAPPPLDIESPGTRDDQKLLGSPFDKLAPMIIGGHDAGYNRVAGNGLQQQQGSPVSPTSPLVYCPRSPSLGRK</sequence>
<feature type="region of interest" description="Disordered" evidence="1">
    <location>
        <begin position="108"/>
        <end position="143"/>
    </location>
</feature>
<dbReference type="Proteomes" id="UP001562425">
    <property type="component" value="Unassembled WGS sequence"/>
</dbReference>